<comment type="caution">
    <text evidence="15">The sequence shown here is derived from an EMBL/GenBank/DDBJ whole genome shotgun (WGS) entry which is preliminary data.</text>
</comment>
<dbReference type="EMBL" id="QGNW01000217">
    <property type="protein sequence ID" value="RVW84306.1"/>
    <property type="molecule type" value="Genomic_DNA"/>
</dbReference>
<keyword evidence="10 15" id="KW-0413">Isomerase</keyword>
<dbReference type="SUPFAM" id="SSF52833">
    <property type="entry name" value="Thioredoxin-like"/>
    <property type="match status" value="3"/>
</dbReference>
<evidence type="ECO:0000256" key="2">
    <source>
        <dbReference type="ARBA" id="ARBA00004319"/>
    </source>
</evidence>
<evidence type="ECO:0000256" key="3">
    <source>
        <dbReference type="ARBA" id="ARBA00006347"/>
    </source>
</evidence>
<organism evidence="15 16">
    <name type="scientific">Vitis vinifera</name>
    <name type="common">Grape</name>
    <dbReference type="NCBI Taxonomy" id="29760"/>
    <lineage>
        <taxon>Eukaryota</taxon>
        <taxon>Viridiplantae</taxon>
        <taxon>Streptophyta</taxon>
        <taxon>Embryophyta</taxon>
        <taxon>Tracheophyta</taxon>
        <taxon>Spermatophyta</taxon>
        <taxon>Magnoliopsida</taxon>
        <taxon>eudicotyledons</taxon>
        <taxon>Gunneridae</taxon>
        <taxon>Pentapetalae</taxon>
        <taxon>rosids</taxon>
        <taxon>Vitales</taxon>
        <taxon>Vitaceae</taxon>
        <taxon>Viteae</taxon>
        <taxon>Vitis</taxon>
    </lineage>
</organism>
<evidence type="ECO:0000256" key="11">
    <source>
        <dbReference type="ARBA" id="ARBA00023284"/>
    </source>
</evidence>
<keyword evidence="5" id="KW-0732">Signal</keyword>
<evidence type="ECO:0000256" key="10">
    <source>
        <dbReference type="ARBA" id="ARBA00023235"/>
    </source>
</evidence>
<keyword evidence="7" id="KW-0256">Endoplasmic reticulum</keyword>
<reference evidence="15 16" key="1">
    <citation type="journal article" date="2018" name="PLoS Genet.">
        <title>Population sequencing reveals clonal diversity and ancestral inbreeding in the grapevine cultivar Chardonnay.</title>
        <authorList>
            <person name="Roach M.J."/>
            <person name="Johnson D.L."/>
            <person name="Bohlmann J."/>
            <person name="van Vuuren H.J."/>
            <person name="Jones S.J."/>
            <person name="Pretorius I.S."/>
            <person name="Schmidt S.A."/>
            <person name="Borneman A.R."/>
        </authorList>
    </citation>
    <scope>NUCLEOTIDE SEQUENCE [LARGE SCALE GENOMIC DNA]</scope>
    <source>
        <strain evidence="16">cv. Chardonnay</strain>
        <tissue evidence="15">Leaf</tissue>
    </source>
</reference>
<evidence type="ECO:0000259" key="14">
    <source>
        <dbReference type="PROSITE" id="PS51352"/>
    </source>
</evidence>
<keyword evidence="6" id="KW-0677">Repeat</keyword>
<comment type="function">
    <text evidence="12">Acts as a protein-folding catalyst that interacts with nascent polypeptides to catalyze the formation, isomerization, and reduction or oxidation of disulfide bonds.</text>
</comment>
<dbReference type="PANTHER" id="PTHR18929">
    <property type="entry name" value="PROTEIN DISULFIDE ISOMERASE"/>
    <property type="match status" value="1"/>
</dbReference>
<keyword evidence="11" id="KW-0676">Redox-active center</keyword>
<comment type="subcellular location">
    <subcellularLocation>
        <location evidence="2">Endoplasmic reticulum lumen</location>
    </subcellularLocation>
</comment>
<dbReference type="CDD" id="cd02982">
    <property type="entry name" value="PDI_b'_family"/>
    <property type="match status" value="1"/>
</dbReference>
<evidence type="ECO:0000256" key="9">
    <source>
        <dbReference type="ARBA" id="ARBA00023180"/>
    </source>
</evidence>
<sequence length="356" mass="39619">MESGIHNLTTTVEAESILTTESKIVLGFLDSLEGPESQELAAASRLEDDVNFYQTASPDVAKLFHIDQQAKRPALVLLKKEAEKLSHFDGQFIKSAIAEFVFANKHPLLLLFATSKDSENVLPKFQEAAKAFKGKLIFVYVEMDNKDGKSVADYFGVTGDAPRVLAYTGNDDAKKYVLDGELTLTSIKSFGEDFLEDKLKRFYKSDPIPETNDGYVKIVVGDNFDELVLDESKDVLLEIYDPSCGYCQALEPTYNKLAKYLRGIDSLVIAKMDGTKNEHPRAKTDGFPTILFFPAGNKSFDPITFDGDRTLVAFYKFLKKYASIPFKLKKPASYQSSKGAEAKDGNENNNSVKDEL</sequence>
<evidence type="ECO:0000256" key="13">
    <source>
        <dbReference type="SAM" id="MobiDB-lite"/>
    </source>
</evidence>
<dbReference type="Pfam" id="PF00085">
    <property type="entry name" value="Thioredoxin"/>
    <property type="match status" value="1"/>
</dbReference>
<comment type="similarity">
    <text evidence="3">Belongs to the protein disulfide isomerase family.</text>
</comment>
<protein>
    <recommendedName>
        <fullName evidence="4">protein disulfide-isomerase</fullName>
        <ecNumber evidence="4">5.3.4.1</ecNumber>
    </recommendedName>
</protein>
<dbReference type="FunFam" id="3.40.30.10:FF:000134">
    <property type="entry name" value="Protein disulfide-isomerase"/>
    <property type="match status" value="1"/>
</dbReference>
<dbReference type="InterPro" id="IPR036249">
    <property type="entry name" value="Thioredoxin-like_sf"/>
</dbReference>
<dbReference type="GO" id="GO:0005788">
    <property type="term" value="C:endoplasmic reticulum lumen"/>
    <property type="evidence" value="ECO:0007669"/>
    <property type="project" value="UniProtKB-SubCell"/>
</dbReference>
<gene>
    <name evidence="15" type="primary">PDIL1-3_0</name>
    <name evidence="15" type="ORF">CK203_036630</name>
</gene>
<dbReference type="Gene3D" id="3.40.30.10">
    <property type="entry name" value="Glutaredoxin"/>
    <property type="match status" value="3"/>
</dbReference>
<dbReference type="GO" id="GO:0003756">
    <property type="term" value="F:protein disulfide isomerase activity"/>
    <property type="evidence" value="ECO:0007669"/>
    <property type="project" value="UniProtKB-EC"/>
</dbReference>
<feature type="compositionally biased region" description="Basic and acidic residues" evidence="13">
    <location>
        <begin position="340"/>
        <end position="356"/>
    </location>
</feature>
<evidence type="ECO:0000313" key="15">
    <source>
        <dbReference type="EMBL" id="RVW84306.1"/>
    </source>
</evidence>
<dbReference type="EC" id="5.3.4.1" evidence="4"/>
<dbReference type="PANTHER" id="PTHR18929:SF246">
    <property type="entry name" value="PROTEIN DISULFIDE ISOMERASE-LIKE 1-4"/>
    <property type="match status" value="1"/>
</dbReference>
<dbReference type="CDD" id="cd02995">
    <property type="entry name" value="PDI_a_PDI_a'_C"/>
    <property type="match status" value="1"/>
</dbReference>
<comment type="catalytic activity">
    <reaction evidence="1">
        <text>Catalyzes the rearrangement of -S-S- bonds in proteins.</text>
        <dbReference type="EC" id="5.3.4.1"/>
    </reaction>
</comment>
<dbReference type="AlphaFoldDB" id="A0A438HIK7"/>
<name>A0A438HIK7_VITVI</name>
<evidence type="ECO:0000313" key="16">
    <source>
        <dbReference type="Proteomes" id="UP000288805"/>
    </source>
</evidence>
<evidence type="ECO:0000256" key="7">
    <source>
        <dbReference type="ARBA" id="ARBA00022824"/>
    </source>
</evidence>
<evidence type="ECO:0000256" key="4">
    <source>
        <dbReference type="ARBA" id="ARBA00012723"/>
    </source>
</evidence>
<feature type="domain" description="Thioredoxin" evidence="14">
    <location>
        <begin position="202"/>
        <end position="323"/>
    </location>
</feature>
<evidence type="ECO:0000256" key="1">
    <source>
        <dbReference type="ARBA" id="ARBA00001182"/>
    </source>
</evidence>
<proteinExistence type="inferred from homology"/>
<keyword evidence="9" id="KW-0325">Glycoprotein</keyword>
<evidence type="ECO:0000256" key="8">
    <source>
        <dbReference type="ARBA" id="ARBA00023157"/>
    </source>
</evidence>
<keyword evidence="8" id="KW-1015">Disulfide bond</keyword>
<feature type="region of interest" description="Disordered" evidence="13">
    <location>
        <begin position="334"/>
        <end position="356"/>
    </location>
</feature>
<dbReference type="PROSITE" id="PS51352">
    <property type="entry name" value="THIOREDOXIN_2"/>
    <property type="match status" value="1"/>
</dbReference>
<evidence type="ECO:0000256" key="6">
    <source>
        <dbReference type="ARBA" id="ARBA00022737"/>
    </source>
</evidence>
<dbReference type="Proteomes" id="UP000288805">
    <property type="component" value="Unassembled WGS sequence"/>
</dbReference>
<dbReference type="Pfam" id="PF13848">
    <property type="entry name" value="Thioredoxin_6"/>
    <property type="match status" value="1"/>
</dbReference>
<dbReference type="FunFam" id="3.40.30.10:FF:000042">
    <property type="entry name" value="protein disulfide-isomerase A2"/>
    <property type="match status" value="1"/>
</dbReference>
<accession>A0A438HIK7</accession>
<dbReference type="FunFam" id="3.40.30.10:FF:000109">
    <property type="entry name" value="Protein disulfide-isomerase"/>
    <property type="match status" value="1"/>
</dbReference>
<dbReference type="CDD" id="cd02981">
    <property type="entry name" value="PDI_b_family"/>
    <property type="match status" value="1"/>
</dbReference>
<evidence type="ECO:0000256" key="12">
    <source>
        <dbReference type="ARBA" id="ARBA00054003"/>
    </source>
</evidence>
<dbReference type="InterPro" id="IPR013766">
    <property type="entry name" value="Thioredoxin_domain"/>
</dbReference>
<evidence type="ECO:0000256" key="5">
    <source>
        <dbReference type="ARBA" id="ARBA00022729"/>
    </source>
</evidence>